<protein>
    <submittedName>
        <fullName evidence="2">ATP-binding protein</fullName>
    </submittedName>
</protein>
<reference evidence="2" key="2">
    <citation type="submission" date="2020-09" db="EMBL/GenBank/DDBJ databases">
        <authorList>
            <person name="Sun Q."/>
            <person name="Sedlacek I."/>
        </authorList>
    </citation>
    <scope>NUCLEOTIDE SEQUENCE</scope>
    <source>
        <strain evidence="2">CCM 7684</strain>
    </source>
</reference>
<keyword evidence="2" id="KW-0547">Nucleotide-binding</keyword>
<gene>
    <name evidence="2" type="ORF">GCM10007276_32690</name>
</gene>
<evidence type="ECO:0000313" key="3">
    <source>
        <dbReference type="Proteomes" id="UP000602745"/>
    </source>
</evidence>
<comment type="caution">
    <text evidence="2">The sequence shown here is derived from an EMBL/GenBank/DDBJ whole genome shotgun (WGS) entry which is preliminary data.</text>
</comment>
<proteinExistence type="predicted"/>
<accession>A0A8J2YMF5</accession>
<name>A0A8J2YMF5_9RHOB</name>
<keyword evidence="3" id="KW-1185">Reference proteome</keyword>
<dbReference type="SUPFAM" id="SSF55874">
    <property type="entry name" value="ATPase domain of HSP90 chaperone/DNA topoisomerase II/histidine kinase"/>
    <property type="match status" value="1"/>
</dbReference>
<feature type="region of interest" description="Disordered" evidence="1">
    <location>
        <begin position="1"/>
        <end position="28"/>
    </location>
</feature>
<dbReference type="GO" id="GO:0005524">
    <property type="term" value="F:ATP binding"/>
    <property type="evidence" value="ECO:0007669"/>
    <property type="project" value="UniProtKB-KW"/>
</dbReference>
<organism evidence="2 3">
    <name type="scientific">Agaricicola taiwanensis</name>
    <dbReference type="NCBI Taxonomy" id="591372"/>
    <lineage>
        <taxon>Bacteria</taxon>
        <taxon>Pseudomonadati</taxon>
        <taxon>Pseudomonadota</taxon>
        <taxon>Alphaproteobacteria</taxon>
        <taxon>Rhodobacterales</taxon>
        <taxon>Paracoccaceae</taxon>
        <taxon>Agaricicola</taxon>
    </lineage>
</organism>
<dbReference type="EMBL" id="BMCP01000006">
    <property type="protein sequence ID" value="GGE53112.1"/>
    <property type="molecule type" value="Genomic_DNA"/>
</dbReference>
<keyword evidence="2" id="KW-0067">ATP-binding</keyword>
<dbReference type="AlphaFoldDB" id="A0A8J2YMF5"/>
<dbReference type="InterPro" id="IPR036890">
    <property type="entry name" value="HATPase_C_sf"/>
</dbReference>
<dbReference type="Gene3D" id="3.30.565.10">
    <property type="entry name" value="Histidine kinase-like ATPase, C-terminal domain"/>
    <property type="match status" value="1"/>
</dbReference>
<dbReference type="RefSeq" id="WP_188410899.1">
    <property type="nucleotide sequence ID" value="NZ_BMCP01000006.1"/>
</dbReference>
<evidence type="ECO:0000256" key="1">
    <source>
        <dbReference type="SAM" id="MobiDB-lite"/>
    </source>
</evidence>
<sequence length="674" mass="74646">MTTGSNSGGRPYADGQNSDRPGVLEAEKRFTEDMIKSRTTGEPAETVLKTDDRVLARITDGIYRQPSSALRELISNAYDADATEVFIETDSPRYSQIEVRDNGIGMDEEALSRLIHHIGGSTKRTSLGKDMGTTAADNAGLSPAGRKLIGKIGIGLFSVSQLTSHFQIITKRKGADHRLFADVILRTYLEDEEEAAADRPFETGTVRVVSVPAEDIKAHGTQIILRQIHPRARNILRSRERWESYYEQLELPEKDRDPAVTAPVFHSGNLAQEPDPDDKQLVFQDGPAMPWKDIAKPTPLQKFEALRTALAGQVGSASDRPEVARTFDNYLALLWTLSLSAPVPYLDGHPFDLTSLDDPVAFMITNARGQAQKLDLEGGQKIREAAGLTAHDTAAGGGFKVFVDAIELRRPITFEWWPSERQAVQHPMMFVGKYTPDLSKVPASIRGGELSFEAYLFWNSKIVPKENNGVLVRINGASGALFDDTFMKYQVSEQTRLRQITAEIFVSKGLDAALNIDRESFNFAHPHYALVSKWLHRALRQVANTQKAVSGAIREAEAEVRQEETGARLGQYASDAWRAARRESTERPPPVEMASNAAAAAERRQQGVIAFDRSKLSAVKPVAGKARDVTEREQKLKAIATILDGFGIFDNMAYEDQHRLMNAILAVFFDDGKR</sequence>
<dbReference type="Pfam" id="PF13589">
    <property type="entry name" value="HATPase_c_3"/>
    <property type="match status" value="1"/>
</dbReference>
<reference evidence="2" key="1">
    <citation type="journal article" date="2014" name="Int. J. Syst. Evol. Microbiol.">
        <title>Complete genome sequence of Corynebacterium casei LMG S-19264T (=DSM 44701T), isolated from a smear-ripened cheese.</title>
        <authorList>
            <consortium name="US DOE Joint Genome Institute (JGI-PGF)"/>
            <person name="Walter F."/>
            <person name="Albersmeier A."/>
            <person name="Kalinowski J."/>
            <person name="Ruckert C."/>
        </authorList>
    </citation>
    <scope>NUCLEOTIDE SEQUENCE</scope>
    <source>
        <strain evidence="2">CCM 7684</strain>
    </source>
</reference>
<dbReference type="Proteomes" id="UP000602745">
    <property type="component" value="Unassembled WGS sequence"/>
</dbReference>
<evidence type="ECO:0000313" key="2">
    <source>
        <dbReference type="EMBL" id="GGE53112.1"/>
    </source>
</evidence>